<feature type="transmembrane region" description="Helical" evidence="19">
    <location>
        <begin position="6"/>
        <end position="23"/>
    </location>
</feature>
<keyword evidence="11 18" id="KW-0812">Transmembrane</keyword>
<evidence type="ECO:0000256" key="2">
    <source>
        <dbReference type="ARBA" id="ARBA00004651"/>
    </source>
</evidence>
<evidence type="ECO:0000256" key="15">
    <source>
        <dbReference type="ARBA" id="ARBA00023136"/>
    </source>
</evidence>
<evidence type="ECO:0000256" key="10">
    <source>
        <dbReference type="ARBA" id="ARBA00022679"/>
    </source>
</evidence>
<evidence type="ECO:0000313" key="20">
    <source>
        <dbReference type="EMBL" id="MCZ2721705.1"/>
    </source>
</evidence>
<dbReference type="Pfam" id="PF01148">
    <property type="entry name" value="CTP_transf_1"/>
    <property type="match status" value="1"/>
</dbReference>
<proteinExistence type="inferred from homology"/>
<dbReference type="EC" id="2.7.7.41" evidence="6 18"/>
<evidence type="ECO:0000256" key="9">
    <source>
        <dbReference type="ARBA" id="ARBA00022516"/>
    </source>
</evidence>
<evidence type="ECO:0000256" key="12">
    <source>
        <dbReference type="ARBA" id="ARBA00022695"/>
    </source>
</evidence>
<evidence type="ECO:0000256" key="1">
    <source>
        <dbReference type="ARBA" id="ARBA00001698"/>
    </source>
</evidence>
<evidence type="ECO:0000256" key="13">
    <source>
        <dbReference type="ARBA" id="ARBA00022989"/>
    </source>
</evidence>
<dbReference type="InterPro" id="IPR000374">
    <property type="entry name" value="PC_trans"/>
</dbReference>
<dbReference type="EMBL" id="JAPUBN010000013">
    <property type="protein sequence ID" value="MCZ2721705.1"/>
    <property type="molecule type" value="Genomic_DNA"/>
</dbReference>
<keyword evidence="8" id="KW-1003">Cell membrane</keyword>
<accession>A0ABT4JTH8</accession>
<dbReference type="PROSITE" id="PS01315">
    <property type="entry name" value="CDS"/>
    <property type="match status" value="1"/>
</dbReference>
<dbReference type="PANTHER" id="PTHR46382:SF1">
    <property type="entry name" value="PHOSPHATIDATE CYTIDYLYLTRANSFERASE"/>
    <property type="match status" value="1"/>
</dbReference>
<comment type="similarity">
    <text evidence="5 18">Belongs to the CDS family.</text>
</comment>
<keyword evidence="9" id="KW-0444">Lipid biosynthesis</keyword>
<keyword evidence="17" id="KW-1208">Phospholipid metabolism</keyword>
<keyword evidence="12 18" id="KW-0548">Nucleotidyltransferase</keyword>
<organism evidence="20 21">
    <name type="scientific">Marinomonas phaeophyticola</name>
    <dbReference type="NCBI Taxonomy" id="3004091"/>
    <lineage>
        <taxon>Bacteria</taxon>
        <taxon>Pseudomonadati</taxon>
        <taxon>Pseudomonadota</taxon>
        <taxon>Gammaproteobacteria</taxon>
        <taxon>Oceanospirillales</taxon>
        <taxon>Oceanospirillaceae</taxon>
        <taxon>Marinomonas</taxon>
    </lineage>
</organism>
<evidence type="ECO:0000256" key="4">
    <source>
        <dbReference type="ARBA" id="ARBA00005189"/>
    </source>
</evidence>
<feature type="transmembrane region" description="Helical" evidence="19">
    <location>
        <begin position="198"/>
        <end position="217"/>
    </location>
</feature>
<comment type="pathway">
    <text evidence="4">Lipid metabolism.</text>
</comment>
<keyword evidence="16" id="KW-0594">Phospholipid biosynthesis</keyword>
<dbReference type="GO" id="GO:0004605">
    <property type="term" value="F:phosphatidate cytidylyltransferase activity"/>
    <property type="evidence" value="ECO:0007669"/>
    <property type="project" value="UniProtKB-EC"/>
</dbReference>
<evidence type="ECO:0000313" key="21">
    <source>
        <dbReference type="Proteomes" id="UP001149719"/>
    </source>
</evidence>
<dbReference type="Proteomes" id="UP001149719">
    <property type="component" value="Unassembled WGS sequence"/>
</dbReference>
<protein>
    <recommendedName>
        <fullName evidence="7 18">Phosphatidate cytidylyltransferase</fullName>
        <ecNumber evidence="6 18">2.7.7.41</ecNumber>
    </recommendedName>
</protein>
<keyword evidence="14" id="KW-0443">Lipid metabolism</keyword>
<keyword evidence="13 19" id="KW-1133">Transmembrane helix</keyword>
<gene>
    <name evidence="20" type="ORF">O1D97_08570</name>
</gene>
<reference evidence="20" key="1">
    <citation type="submission" date="2022-12" db="EMBL/GenBank/DDBJ databases">
        <title>Marinomonas 15G1-11 sp. nov, isolated from marine algae.</title>
        <authorList>
            <person name="Butt M."/>
            <person name="Choi D.G."/>
            <person name="Kim J.M."/>
            <person name="Lee J.K."/>
            <person name="Baek J.H."/>
            <person name="Jeon C.O."/>
        </authorList>
    </citation>
    <scope>NUCLEOTIDE SEQUENCE</scope>
    <source>
        <strain evidence="20">15G1-11</strain>
    </source>
</reference>
<feature type="transmembrane region" description="Helical" evidence="19">
    <location>
        <begin position="66"/>
        <end position="94"/>
    </location>
</feature>
<evidence type="ECO:0000256" key="5">
    <source>
        <dbReference type="ARBA" id="ARBA00010185"/>
    </source>
</evidence>
<dbReference type="PANTHER" id="PTHR46382">
    <property type="entry name" value="PHOSPHATIDATE CYTIDYLYLTRANSFERASE"/>
    <property type="match status" value="1"/>
</dbReference>
<feature type="transmembrane region" description="Helical" evidence="19">
    <location>
        <begin position="28"/>
        <end position="46"/>
    </location>
</feature>
<evidence type="ECO:0000256" key="19">
    <source>
        <dbReference type="SAM" id="Phobius"/>
    </source>
</evidence>
<evidence type="ECO:0000256" key="14">
    <source>
        <dbReference type="ARBA" id="ARBA00023098"/>
    </source>
</evidence>
<comment type="caution">
    <text evidence="20">The sequence shown here is derived from an EMBL/GenBank/DDBJ whole genome shotgun (WGS) entry which is preliminary data.</text>
</comment>
<sequence length="267" mass="29202">MLLPRIFSAIAMVVVFLFGLFVLDKTGFMLFLGSVVMVAAWEWARLSDIATQKGRVAFAGMTGTMLYGVHIFFLEAYVLYLAPILWIGAFVWVYRYPKVTGWGSSIVRLLFGLSILVTTWSAFVVLKDQANFVTWTLILMGLIWGADTGAYFAGRRFGKTKLARHVSPGKSWEGVFGGLLLTQCGVAVFSFYEGLSISAWLLFAVIALVTVVVSVLGDLTESLFKRHAGVKDSSHLIPGHGGVLDRVDSLTSASPIFVLLLGMAGWL</sequence>
<keyword evidence="15 19" id="KW-0472">Membrane</keyword>
<evidence type="ECO:0000256" key="6">
    <source>
        <dbReference type="ARBA" id="ARBA00012487"/>
    </source>
</evidence>
<evidence type="ECO:0000256" key="17">
    <source>
        <dbReference type="ARBA" id="ARBA00023264"/>
    </source>
</evidence>
<evidence type="ECO:0000256" key="7">
    <source>
        <dbReference type="ARBA" id="ARBA00019373"/>
    </source>
</evidence>
<feature type="transmembrane region" description="Helical" evidence="19">
    <location>
        <begin position="106"/>
        <end position="126"/>
    </location>
</feature>
<evidence type="ECO:0000256" key="3">
    <source>
        <dbReference type="ARBA" id="ARBA00005119"/>
    </source>
</evidence>
<evidence type="ECO:0000256" key="16">
    <source>
        <dbReference type="ARBA" id="ARBA00023209"/>
    </source>
</evidence>
<keyword evidence="10 18" id="KW-0808">Transferase</keyword>
<comment type="pathway">
    <text evidence="3 18">Phospholipid metabolism; CDP-diacylglycerol biosynthesis; CDP-diacylglycerol from sn-glycerol 3-phosphate: step 3/3.</text>
</comment>
<evidence type="ECO:0000256" key="8">
    <source>
        <dbReference type="ARBA" id="ARBA00022475"/>
    </source>
</evidence>
<name>A0ABT4JTH8_9GAMM</name>
<dbReference type="RefSeq" id="WP_269124689.1">
    <property type="nucleotide sequence ID" value="NZ_JAPUBN010000013.1"/>
</dbReference>
<keyword evidence="21" id="KW-1185">Reference proteome</keyword>
<comment type="subcellular location">
    <subcellularLocation>
        <location evidence="2">Cell membrane</location>
        <topology evidence="2">Multi-pass membrane protein</topology>
    </subcellularLocation>
</comment>
<feature type="transmembrane region" description="Helical" evidence="19">
    <location>
        <begin position="174"/>
        <end position="192"/>
    </location>
</feature>
<evidence type="ECO:0000256" key="18">
    <source>
        <dbReference type="RuleBase" id="RU003938"/>
    </source>
</evidence>
<comment type="catalytic activity">
    <reaction evidence="1 18">
        <text>a 1,2-diacyl-sn-glycero-3-phosphate + CTP + H(+) = a CDP-1,2-diacyl-sn-glycerol + diphosphate</text>
        <dbReference type="Rhea" id="RHEA:16229"/>
        <dbReference type="ChEBI" id="CHEBI:15378"/>
        <dbReference type="ChEBI" id="CHEBI:33019"/>
        <dbReference type="ChEBI" id="CHEBI:37563"/>
        <dbReference type="ChEBI" id="CHEBI:58332"/>
        <dbReference type="ChEBI" id="CHEBI:58608"/>
        <dbReference type="EC" id="2.7.7.41"/>
    </reaction>
</comment>
<feature type="transmembrane region" description="Helical" evidence="19">
    <location>
        <begin position="132"/>
        <end position="153"/>
    </location>
</feature>
<evidence type="ECO:0000256" key="11">
    <source>
        <dbReference type="ARBA" id="ARBA00022692"/>
    </source>
</evidence>